<evidence type="ECO:0000256" key="1">
    <source>
        <dbReference type="SAM" id="MobiDB-lite"/>
    </source>
</evidence>
<name>A0A1Q9F134_SYMMI</name>
<reference evidence="2 3" key="1">
    <citation type="submission" date="2016-02" db="EMBL/GenBank/DDBJ databases">
        <title>Genome analysis of coral dinoflagellate symbionts highlights evolutionary adaptations to a symbiotic lifestyle.</title>
        <authorList>
            <person name="Aranda M."/>
            <person name="Li Y."/>
            <person name="Liew Y.J."/>
            <person name="Baumgarten S."/>
            <person name="Simakov O."/>
            <person name="Wilson M."/>
            <person name="Piel J."/>
            <person name="Ashoor H."/>
            <person name="Bougouffa S."/>
            <person name="Bajic V.B."/>
            <person name="Ryu T."/>
            <person name="Ravasi T."/>
            <person name="Bayer T."/>
            <person name="Micklem G."/>
            <person name="Kim H."/>
            <person name="Bhak J."/>
            <person name="Lajeunesse T.C."/>
            <person name="Voolstra C.R."/>
        </authorList>
    </citation>
    <scope>NUCLEOTIDE SEQUENCE [LARGE SCALE GENOMIC DNA]</scope>
    <source>
        <strain evidence="2 3">CCMP2467</strain>
    </source>
</reference>
<gene>
    <name evidence="2" type="ORF">AK812_SmicGene2600</name>
</gene>
<evidence type="ECO:0000313" key="2">
    <source>
        <dbReference type="EMBL" id="OLQ13359.1"/>
    </source>
</evidence>
<dbReference type="PANTHER" id="PTHR42256:SF1">
    <property type="entry name" value="FE2OG DIOXYGENASE DOMAIN-CONTAINING PROTEIN"/>
    <property type="match status" value="1"/>
</dbReference>
<organism evidence="2 3">
    <name type="scientific">Symbiodinium microadriaticum</name>
    <name type="common">Dinoflagellate</name>
    <name type="synonym">Zooxanthella microadriatica</name>
    <dbReference type="NCBI Taxonomy" id="2951"/>
    <lineage>
        <taxon>Eukaryota</taxon>
        <taxon>Sar</taxon>
        <taxon>Alveolata</taxon>
        <taxon>Dinophyceae</taxon>
        <taxon>Suessiales</taxon>
        <taxon>Symbiodiniaceae</taxon>
        <taxon>Symbiodinium</taxon>
    </lineage>
</organism>
<keyword evidence="3" id="KW-1185">Reference proteome</keyword>
<accession>A0A1Q9F134</accession>
<dbReference type="InterPro" id="IPR043502">
    <property type="entry name" value="DNA/RNA_pol_sf"/>
</dbReference>
<feature type="compositionally biased region" description="Acidic residues" evidence="1">
    <location>
        <begin position="142"/>
        <end position="153"/>
    </location>
</feature>
<feature type="region of interest" description="Disordered" evidence="1">
    <location>
        <begin position="119"/>
        <end position="158"/>
    </location>
</feature>
<dbReference type="SUPFAM" id="SSF56672">
    <property type="entry name" value="DNA/RNA polymerases"/>
    <property type="match status" value="1"/>
</dbReference>
<dbReference type="Proteomes" id="UP000186817">
    <property type="component" value="Unassembled WGS sequence"/>
</dbReference>
<proteinExistence type="predicted"/>
<evidence type="ECO:0000313" key="3">
    <source>
        <dbReference type="Proteomes" id="UP000186817"/>
    </source>
</evidence>
<sequence>MKSKCCTPRPAVVAAMSNTSSAKNVDAKSAGYRDYRSVASMCGVDLIGCLGLPGTHVKSFMLHYEGNGVPHSVAVRVDASGVGVTIIDGATVYKLNMATLREIHCAAVDHATILSYWKRDPQDKGGDKSTTLLDMVAGAGDDPNDSDGDDSEGHEEGHPVELANRLSFDDENVPVFKDHILESLEKETNDVSNDLQKKSMRCVRTVSTRCHMAALEDIATAPILVDKMEKMNKVLMDQDESVVHIGTDQPSEKLFSQLKEICPSMRSLLLDPIHLAIVYEYGFWNKRSPGSKQLRRILKKCISIDADLGQDQWGGFYDGTNARPLSEREIQYREMILDASMDQIEANKLLEGLDTNVPFTERLEFIKCIAALCRRHPAENLQSQKPSASLSSASMATAKRARVDVRCPNGCVDCPVNWKPLPRLDSAPDAAAFRAEFAQLRRPFCLTAEAVDGFHWPASDGRWRSLRYFEDHPQVQSMERLFDEPEGFRPIAVRAASRSGDDPGGSMYLYKEASEAEADAVNQAQLEVRRLRAPRAAAALQLLGLFNPRSAMAPISHQTKGDLALMLGETTVLQTTPKLRRDFQEVADGGAVYWPGCLCSAGDHSLFEKLYEELSPWKASPYKRSRHPACVDESLLLASATYRHVVALLREVFGVAVGYSIVNLYADGEDWTDYHRDNYKSEGNRIAAAGSTAAHDVTIGASFGAPRELRFKHLETGLEFGFPQTNGDVFAFTEPVNSAFQHCIPRLLPASSVGPRISVSAQENTWETWKSSTSPQLEKEKDAISSALSDVVQRHGFGTCSDFFREHGGRYFLEHQHHEFVFDLQNGTNCYATSSLSPHWGQVLLLLEQACTSWHAPSGQLTQLSRPVCGLLGQRLYFSGITDDDFIAEVFGTGLGMPPWTGSVLKWATEHTLTWSCYPQLWNQYVEKTIERGRQSATATIRREGEDPESPENQLMMLSATREGMVKAMTEACRELYPILEDLDLVFHMLGKKDKAKNPFFNILTVENIQREMSGLPPIKAKHKFFAKSRKSMVSLVLAKAVSLMRAVHLWTTASPSEKMIREYAMLESMVGFQAALYHGHLRWLVSPQDVVKYLRPSKKHVGTTMRGPFAPMVEGDGSAWDSCCSKGLRDLIENPVLKHIATHLLEYFVVPPQWEEKHGKTNAAPKYLLEFKDELITYFVQLKGIRRSGHRGTSCLNWWINMVMWICSMSSNPWEMLFERQDTCKDISGNNIWMRLVLEGDDSLARICRALLDKEEDNRTAYFLAFWKRLGFDMKIRRCGVDPDTKPYSEFIGTHFLLDDQLDLEGTFVPDLVRNLGNNVSTTPGTLQAFENGKFVTLRKTSAAAALSRSLDYAGILPQLSMKYLQYANECFAGDFVDEDLSYLASGEGCMSSHNVVQIINKLNCGVDILKETKTDGKDHNKEPMYVLEGKPQNCEFEILRKMYGTDVEAYEALISFPFKFGDFIPDGRYQAVLSGLSSSGVDWKVPLYFGSRTKVERNGELLAWHLYSGNLETPKSFE</sequence>
<dbReference type="PANTHER" id="PTHR42256">
    <property type="entry name" value="OXOGLUTARATE/IRON-DEPENDENT DIOXYGENASE"/>
    <property type="match status" value="1"/>
</dbReference>
<dbReference type="Gene3D" id="2.60.120.590">
    <property type="entry name" value="Alpha-ketoglutarate-dependent dioxygenase AlkB-like"/>
    <property type="match status" value="1"/>
</dbReference>
<dbReference type="EMBL" id="LSRX01000029">
    <property type="protein sequence ID" value="OLQ13359.1"/>
    <property type="molecule type" value="Genomic_DNA"/>
</dbReference>
<dbReference type="InterPro" id="IPR037151">
    <property type="entry name" value="AlkB-like_sf"/>
</dbReference>
<protein>
    <submittedName>
        <fullName evidence="2">Uncharacterized protein</fullName>
    </submittedName>
</protein>
<comment type="caution">
    <text evidence="2">The sequence shown here is derived from an EMBL/GenBank/DDBJ whole genome shotgun (WGS) entry which is preliminary data.</text>
</comment>
<dbReference type="SUPFAM" id="SSF51197">
    <property type="entry name" value="Clavaminate synthase-like"/>
    <property type="match status" value="1"/>
</dbReference>
<dbReference type="OrthoDB" id="411779at2759"/>